<dbReference type="PROSITE" id="PS50977">
    <property type="entry name" value="HTH_TETR_2"/>
    <property type="match status" value="1"/>
</dbReference>
<dbReference type="InterPro" id="IPR001647">
    <property type="entry name" value="HTH_TetR"/>
</dbReference>
<dbReference type="SUPFAM" id="SSF46689">
    <property type="entry name" value="Homeodomain-like"/>
    <property type="match status" value="1"/>
</dbReference>
<dbReference type="Gene3D" id="1.10.357.10">
    <property type="entry name" value="Tetracycline Repressor, domain 2"/>
    <property type="match status" value="1"/>
</dbReference>
<evidence type="ECO:0000313" key="8">
    <source>
        <dbReference type="Proteomes" id="UP000298588"/>
    </source>
</evidence>
<feature type="domain" description="HTH tetR-type" evidence="6">
    <location>
        <begin position="65"/>
        <end position="125"/>
    </location>
</feature>
<dbReference type="GO" id="GO:0000976">
    <property type="term" value="F:transcription cis-regulatory region binding"/>
    <property type="evidence" value="ECO:0007669"/>
    <property type="project" value="TreeGrafter"/>
</dbReference>
<dbReference type="PRINTS" id="PR00455">
    <property type="entry name" value="HTHTETR"/>
</dbReference>
<dbReference type="OrthoDB" id="2356263at2"/>
<proteinExistence type="predicted"/>
<keyword evidence="3" id="KW-0804">Transcription</keyword>
<feature type="DNA-binding region" description="H-T-H motif" evidence="4">
    <location>
        <begin position="88"/>
        <end position="107"/>
    </location>
</feature>
<dbReference type="GO" id="GO:0003700">
    <property type="term" value="F:DNA-binding transcription factor activity"/>
    <property type="evidence" value="ECO:0007669"/>
    <property type="project" value="TreeGrafter"/>
</dbReference>
<sequence>MIAAVEQEGDRVRGDEASGSGDADGLHEGLQRVTFTYRLVFEYEMVFKRARNSFMPRLSRADQKAETSRRLIEAAHRLYLAHGLDGVSVDAVAEAAGFSKGAVYANFSGKEALLLSVWQSHYAAKRDRLAEALASGDDLAGVIAAIRAVMVTFFSDGPWALLQAEVRRRAADLPLLSRELAAMERAEMAEMQGLVGQFVSLAGLTPRIAIADMTETLAALFDGLVIRAAADSVSPEQLADRFVGVLVALAGIGSRDVAPPR</sequence>
<dbReference type="AlphaFoldDB" id="A0A4D7QK35"/>
<dbReference type="EMBL" id="CP039865">
    <property type="protein sequence ID" value="QCK85724.1"/>
    <property type="molecule type" value="Genomic_DNA"/>
</dbReference>
<evidence type="ECO:0000256" key="5">
    <source>
        <dbReference type="SAM" id="MobiDB-lite"/>
    </source>
</evidence>
<feature type="region of interest" description="Disordered" evidence="5">
    <location>
        <begin position="1"/>
        <end position="25"/>
    </location>
</feature>
<dbReference type="PANTHER" id="PTHR30055">
    <property type="entry name" value="HTH-TYPE TRANSCRIPTIONAL REGULATOR RUTR"/>
    <property type="match status" value="1"/>
</dbReference>
<organism evidence="7 8">
    <name type="scientific">Phreatobacter aquaticus</name>
    <dbReference type="NCBI Taxonomy" id="2570229"/>
    <lineage>
        <taxon>Bacteria</taxon>
        <taxon>Pseudomonadati</taxon>
        <taxon>Pseudomonadota</taxon>
        <taxon>Alphaproteobacteria</taxon>
        <taxon>Hyphomicrobiales</taxon>
        <taxon>Phreatobacteraceae</taxon>
        <taxon>Phreatobacter</taxon>
    </lineage>
</organism>
<evidence type="ECO:0000256" key="1">
    <source>
        <dbReference type="ARBA" id="ARBA00023015"/>
    </source>
</evidence>
<gene>
    <name evidence="7" type="ORF">E8L99_08080</name>
</gene>
<evidence type="ECO:0000256" key="4">
    <source>
        <dbReference type="PROSITE-ProRule" id="PRU00335"/>
    </source>
</evidence>
<evidence type="ECO:0000256" key="3">
    <source>
        <dbReference type="ARBA" id="ARBA00023163"/>
    </source>
</evidence>
<reference evidence="7 8" key="1">
    <citation type="submission" date="2019-04" db="EMBL/GenBank/DDBJ databases">
        <title>Phreatobacter aquaticus sp. nov.</title>
        <authorList>
            <person name="Choi A."/>
            <person name="Baek K."/>
        </authorList>
    </citation>
    <scope>NUCLEOTIDE SEQUENCE [LARGE SCALE GENOMIC DNA]</scope>
    <source>
        <strain evidence="7 8">NMCR1094</strain>
    </source>
</reference>
<keyword evidence="2 4" id="KW-0238">DNA-binding</keyword>
<dbReference type="PANTHER" id="PTHR30055:SF234">
    <property type="entry name" value="HTH-TYPE TRANSCRIPTIONAL REGULATOR BETI"/>
    <property type="match status" value="1"/>
</dbReference>
<evidence type="ECO:0000256" key="2">
    <source>
        <dbReference type="ARBA" id="ARBA00023125"/>
    </source>
</evidence>
<dbReference type="Proteomes" id="UP000298588">
    <property type="component" value="Chromosome"/>
</dbReference>
<keyword evidence="1" id="KW-0805">Transcription regulation</keyword>
<dbReference type="InterPro" id="IPR050109">
    <property type="entry name" value="HTH-type_TetR-like_transc_reg"/>
</dbReference>
<name>A0A4D7QK35_9HYPH</name>
<dbReference type="Pfam" id="PF00440">
    <property type="entry name" value="TetR_N"/>
    <property type="match status" value="1"/>
</dbReference>
<accession>A0A4D7QK35</accession>
<protein>
    <submittedName>
        <fullName evidence="7">TetR/AcrR family transcriptional regulator</fullName>
    </submittedName>
</protein>
<dbReference type="KEGG" id="paqt:E8L99_08080"/>
<keyword evidence="8" id="KW-1185">Reference proteome</keyword>
<evidence type="ECO:0000259" key="6">
    <source>
        <dbReference type="PROSITE" id="PS50977"/>
    </source>
</evidence>
<dbReference type="InterPro" id="IPR009057">
    <property type="entry name" value="Homeodomain-like_sf"/>
</dbReference>
<evidence type="ECO:0000313" key="7">
    <source>
        <dbReference type="EMBL" id="QCK85724.1"/>
    </source>
</evidence>